<reference evidence="2 3" key="1">
    <citation type="submission" date="2020-08" db="EMBL/GenBank/DDBJ databases">
        <title>Genomic Encyclopedia of Type Strains, Phase III (KMG-III): the genomes of soil and plant-associated and newly described type strains.</title>
        <authorList>
            <person name="Whitman W."/>
        </authorList>
    </citation>
    <scope>NUCLEOTIDE SEQUENCE [LARGE SCALE GENOMIC DNA]</scope>
    <source>
        <strain evidence="2 3">CECT 8572</strain>
    </source>
</reference>
<evidence type="ECO:0000256" key="1">
    <source>
        <dbReference type="SAM" id="MobiDB-lite"/>
    </source>
</evidence>
<evidence type="ECO:0000313" key="2">
    <source>
        <dbReference type="EMBL" id="MBB3712905.1"/>
    </source>
</evidence>
<feature type="compositionally biased region" description="Basic and acidic residues" evidence="1">
    <location>
        <begin position="35"/>
        <end position="59"/>
    </location>
</feature>
<keyword evidence="3" id="KW-1185">Reference proteome</keyword>
<gene>
    <name evidence="2" type="ORF">FHS00_002503</name>
</gene>
<dbReference type="RefSeq" id="WP_183474098.1">
    <property type="nucleotide sequence ID" value="NZ_JACIBX010000009.1"/>
</dbReference>
<organism evidence="2 3">
    <name type="scientific">Limimaricola variabilis</name>
    <dbReference type="NCBI Taxonomy" id="1492771"/>
    <lineage>
        <taxon>Bacteria</taxon>
        <taxon>Pseudomonadati</taxon>
        <taxon>Pseudomonadota</taxon>
        <taxon>Alphaproteobacteria</taxon>
        <taxon>Rhodobacterales</taxon>
        <taxon>Paracoccaceae</taxon>
        <taxon>Limimaricola</taxon>
    </lineage>
</organism>
<dbReference type="Proteomes" id="UP000576152">
    <property type="component" value="Unassembled WGS sequence"/>
</dbReference>
<accession>A0ABR6HQT2</accession>
<name>A0ABR6HQT2_9RHOB</name>
<evidence type="ECO:0000313" key="3">
    <source>
        <dbReference type="Proteomes" id="UP000576152"/>
    </source>
</evidence>
<feature type="region of interest" description="Disordered" evidence="1">
    <location>
        <begin position="21"/>
        <end position="215"/>
    </location>
</feature>
<dbReference type="EMBL" id="JACIBX010000009">
    <property type="protein sequence ID" value="MBB3712905.1"/>
    <property type="molecule type" value="Genomic_DNA"/>
</dbReference>
<feature type="compositionally biased region" description="Low complexity" evidence="1">
    <location>
        <begin position="171"/>
        <end position="203"/>
    </location>
</feature>
<sequence length="263" mass="28562">MSDPVKSVEIEDVLSSIRRLLADGEAPGAGSGARPRPEAAPEQGRELPSRAREERREDAPLMLTPALRVAGRSEAGARHTPTPFPGPSQSQSEVEDDDQDFEPTGIAAEPQPAPAPRPKLKETIAELESAVTHQDDEWEPDGSEPAPVMDWSNARAEDAPFLSRRHPARPVPKVAQPPKAPEPVAETPAVREPAPVVASAPAPQTNAAPADEMPRIDEDLLRDMIRDVLREELRGPLGDRITGNLRKLVRREIFRALASGEFD</sequence>
<protein>
    <submittedName>
        <fullName evidence="2">Membrane protein</fullName>
    </submittedName>
</protein>
<proteinExistence type="predicted"/>
<comment type="caution">
    <text evidence="2">The sequence shown here is derived from an EMBL/GenBank/DDBJ whole genome shotgun (WGS) entry which is preliminary data.</text>
</comment>